<reference evidence="19" key="1">
    <citation type="submission" date="2020-01" db="EMBL/GenBank/DDBJ databases">
        <authorList>
            <consortium name="DOE Joint Genome Institute"/>
            <person name="Haridas S."/>
            <person name="Albert R."/>
            <person name="Binder M."/>
            <person name="Bloem J."/>
            <person name="Labutti K."/>
            <person name="Salamov A."/>
            <person name="Andreopoulos B."/>
            <person name="Baker S.E."/>
            <person name="Barry K."/>
            <person name="Bills G."/>
            <person name="Bluhm B.H."/>
            <person name="Cannon C."/>
            <person name="Castanera R."/>
            <person name="Culley D.E."/>
            <person name="Daum C."/>
            <person name="Ezra D."/>
            <person name="Gonzalez J.B."/>
            <person name="Henrissat B."/>
            <person name="Kuo A."/>
            <person name="Liang C."/>
            <person name="Lipzen A."/>
            <person name="Lutzoni F."/>
            <person name="Magnuson J."/>
            <person name="Mondo S."/>
            <person name="Nolan M."/>
            <person name="Ohm R."/>
            <person name="Pangilinan J."/>
            <person name="Park H.-J."/>
            <person name="Ramirez L."/>
            <person name="Alfaro M."/>
            <person name="Sun H."/>
            <person name="Tritt A."/>
            <person name="Yoshinaga Y."/>
            <person name="Zwiers L.-H."/>
            <person name="Turgeon B.G."/>
            <person name="Goodwin S.B."/>
            <person name="Spatafora J.W."/>
            <person name="Crous P.W."/>
            <person name="Grigoriev I.V."/>
        </authorList>
    </citation>
    <scope>NUCLEOTIDE SEQUENCE</scope>
    <source>
        <strain evidence="19">CBS 342.82</strain>
    </source>
</reference>
<dbReference type="PANTHER" id="PTHR23342:SF4">
    <property type="entry name" value="AMINO-ACID ACETYLTRANSFERASE, MITOCHONDRIAL"/>
    <property type="match status" value="1"/>
</dbReference>
<evidence type="ECO:0000256" key="2">
    <source>
        <dbReference type="ARBA" id="ARBA00004173"/>
    </source>
</evidence>
<feature type="non-terminal residue" evidence="19">
    <location>
        <position position="642"/>
    </location>
</feature>
<evidence type="ECO:0000256" key="1">
    <source>
        <dbReference type="ARBA" id="ARBA00002294"/>
    </source>
</evidence>
<keyword evidence="7 15" id="KW-0028">Amino-acid biosynthesis</keyword>
<evidence type="ECO:0000256" key="13">
    <source>
        <dbReference type="ARBA" id="ARBA00033251"/>
    </source>
</evidence>
<feature type="region of interest" description="Disordered" evidence="16">
    <location>
        <begin position="348"/>
        <end position="376"/>
    </location>
</feature>
<dbReference type="InterPro" id="IPR036393">
    <property type="entry name" value="AceGlu_kinase-like_sf"/>
</dbReference>
<evidence type="ECO:0000313" key="19">
    <source>
        <dbReference type="RefSeq" id="XP_033461451.1"/>
    </source>
</evidence>
<evidence type="ECO:0000256" key="14">
    <source>
        <dbReference type="ARBA" id="ARBA00048372"/>
    </source>
</evidence>
<dbReference type="InterPro" id="IPR006855">
    <property type="entry name" value="Vertebrate-like_GNAT_dom"/>
</dbReference>
<dbReference type="Proteomes" id="UP000504637">
    <property type="component" value="Unplaced"/>
</dbReference>
<dbReference type="UniPathway" id="UPA00068">
    <property type="reaction ID" value="UER00106"/>
</dbReference>
<dbReference type="Gene3D" id="3.40.1160.10">
    <property type="entry name" value="Acetylglutamate kinase-like"/>
    <property type="match status" value="1"/>
</dbReference>
<dbReference type="InterPro" id="IPR011190">
    <property type="entry name" value="GlcNAc_Synth_fun"/>
</dbReference>
<keyword evidence="11 15" id="KW-0012">Acyltransferase</keyword>
<comment type="function">
    <text evidence="1 15">N-acetylglutamate synthase involved in arginine biosynthesis.</text>
</comment>
<evidence type="ECO:0000256" key="7">
    <source>
        <dbReference type="ARBA" id="ARBA00022605"/>
    </source>
</evidence>
<dbReference type="Gene3D" id="3.40.630.30">
    <property type="match status" value="1"/>
</dbReference>
<dbReference type="GO" id="GO:0005759">
    <property type="term" value="C:mitochondrial matrix"/>
    <property type="evidence" value="ECO:0007669"/>
    <property type="project" value="TreeGrafter"/>
</dbReference>
<evidence type="ECO:0000256" key="9">
    <source>
        <dbReference type="ARBA" id="ARBA00022946"/>
    </source>
</evidence>
<proteinExistence type="inferred from homology"/>
<keyword evidence="9" id="KW-0809">Transit peptide</keyword>
<feature type="region of interest" description="Disordered" evidence="16">
    <location>
        <begin position="440"/>
        <end position="460"/>
    </location>
</feature>
<evidence type="ECO:0000256" key="11">
    <source>
        <dbReference type="ARBA" id="ARBA00023315"/>
    </source>
</evidence>
<evidence type="ECO:0000256" key="10">
    <source>
        <dbReference type="ARBA" id="ARBA00023128"/>
    </source>
</evidence>
<keyword evidence="10 15" id="KW-0496">Mitochondrion</keyword>
<protein>
    <recommendedName>
        <fullName evidence="6 15">Amino-acid acetyltransferase, mitochondrial</fullName>
        <ecNumber evidence="5 15">2.3.1.1</ecNumber>
    </recommendedName>
    <alternativeName>
        <fullName evidence="12 15">Glutamate N-acetyltransferase</fullName>
    </alternativeName>
    <alternativeName>
        <fullName evidence="13 15">N-acetylglutamate synthase</fullName>
    </alternativeName>
</protein>
<feature type="domain" description="N-acetyltransferase" evidence="17">
    <location>
        <begin position="454"/>
        <end position="639"/>
    </location>
</feature>
<reference evidence="19" key="3">
    <citation type="submission" date="2025-08" db="UniProtKB">
        <authorList>
            <consortium name="RefSeq"/>
        </authorList>
    </citation>
    <scope>IDENTIFICATION</scope>
    <source>
        <strain evidence="19">CBS 342.82</strain>
    </source>
</reference>
<feature type="compositionally biased region" description="Low complexity" evidence="16">
    <location>
        <begin position="441"/>
        <end position="456"/>
    </location>
</feature>
<evidence type="ECO:0000256" key="8">
    <source>
        <dbReference type="ARBA" id="ARBA00022679"/>
    </source>
</evidence>
<evidence type="ECO:0000313" key="18">
    <source>
        <dbReference type="Proteomes" id="UP000504637"/>
    </source>
</evidence>
<dbReference type="GO" id="GO:0006526">
    <property type="term" value="P:L-arginine biosynthetic process"/>
    <property type="evidence" value="ECO:0007669"/>
    <property type="project" value="UniProtKB-UniPathway"/>
</dbReference>
<evidence type="ECO:0000256" key="6">
    <source>
        <dbReference type="ARBA" id="ARBA00018802"/>
    </source>
</evidence>
<evidence type="ECO:0000256" key="15">
    <source>
        <dbReference type="PIRNR" id="PIRNR007892"/>
    </source>
</evidence>
<dbReference type="PIRSF" id="PIRSF007892">
    <property type="entry name" value="NAGS_fungal"/>
    <property type="match status" value="1"/>
</dbReference>
<dbReference type="PROSITE" id="PS51731">
    <property type="entry name" value="GNAT_NAGS"/>
    <property type="match status" value="1"/>
</dbReference>
<dbReference type="GO" id="GO:0006592">
    <property type="term" value="P:ornithine biosynthetic process"/>
    <property type="evidence" value="ECO:0007669"/>
    <property type="project" value="TreeGrafter"/>
</dbReference>
<comment type="catalytic activity">
    <reaction evidence="14 15">
        <text>L-glutamate + acetyl-CoA = N-acetyl-L-glutamate + CoA + H(+)</text>
        <dbReference type="Rhea" id="RHEA:24292"/>
        <dbReference type="ChEBI" id="CHEBI:15378"/>
        <dbReference type="ChEBI" id="CHEBI:29985"/>
        <dbReference type="ChEBI" id="CHEBI:44337"/>
        <dbReference type="ChEBI" id="CHEBI:57287"/>
        <dbReference type="ChEBI" id="CHEBI:57288"/>
        <dbReference type="EC" id="2.3.1.1"/>
    </reaction>
</comment>
<dbReference type="Pfam" id="PF04768">
    <property type="entry name" value="NAT"/>
    <property type="match status" value="1"/>
</dbReference>
<dbReference type="GeneID" id="54358010"/>
<evidence type="ECO:0000259" key="17">
    <source>
        <dbReference type="PROSITE" id="PS51731"/>
    </source>
</evidence>
<evidence type="ECO:0000256" key="3">
    <source>
        <dbReference type="ARBA" id="ARBA00004925"/>
    </source>
</evidence>
<dbReference type="EC" id="2.3.1.1" evidence="5 15"/>
<evidence type="ECO:0000256" key="12">
    <source>
        <dbReference type="ARBA" id="ARBA00030346"/>
    </source>
</evidence>
<dbReference type="FunFam" id="3.40.630.30:FF:000049">
    <property type="entry name" value="Amino-acid acetyltransferase, mitochondrial"/>
    <property type="match status" value="1"/>
</dbReference>
<evidence type="ECO:0000256" key="16">
    <source>
        <dbReference type="SAM" id="MobiDB-lite"/>
    </source>
</evidence>
<evidence type="ECO:0000256" key="4">
    <source>
        <dbReference type="ARBA" id="ARBA00008694"/>
    </source>
</evidence>
<reference evidence="19" key="2">
    <citation type="submission" date="2020-04" db="EMBL/GenBank/DDBJ databases">
        <authorList>
            <consortium name="NCBI Genome Project"/>
        </authorList>
    </citation>
    <scope>NUCLEOTIDE SEQUENCE</scope>
    <source>
        <strain evidence="19">CBS 342.82</strain>
    </source>
</reference>
<organism evidence="19">
    <name type="scientific">Dissoconium aciculare CBS 342.82</name>
    <dbReference type="NCBI Taxonomy" id="1314786"/>
    <lineage>
        <taxon>Eukaryota</taxon>
        <taxon>Fungi</taxon>
        <taxon>Dikarya</taxon>
        <taxon>Ascomycota</taxon>
        <taxon>Pezizomycotina</taxon>
        <taxon>Dothideomycetes</taxon>
        <taxon>Dothideomycetidae</taxon>
        <taxon>Mycosphaerellales</taxon>
        <taxon>Dissoconiaceae</taxon>
        <taxon>Dissoconium</taxon>
    </lineage>
</organism>
<feature type="non-terminal residue" evidence="19">
    <location>
        <position position="1"/>
    </location>
</feature>
<comment type="pathway">
    <text evidence="3 15">Amino-acid biosynthesis; L-arginine biosynthesis; N(2)-acetyl-L-ornithine from L-glutamate: step 1/4.</text>
</comment>
<comment type="similarity">
    <text evidence="4 15">Belongs to the acetyltransferase family.</text>
</comment>
<keyword evidence="18" id="KW-1185">Reference proteome</keyword>
<keyword evidence="8 15" id="KW-0808">Transferase</keyword>
<sequence length="642" mass="70612">RELFVNVLNANATKRDAKQYLARFQAEKKHAAESAKLKVEAERNGPSSILSDNLRRSGVNLGSLYTPSRAIAETPVFVQRADVNVDHQHDRSQQLHVALVCLKSPEDIDDKTMEGLAITLAQLVKLDMRLIIVLDSLWIGSNVRAFRKLLYAQALRLSAAIGRHSPDEGRFVPGALEFRVDGAASTSCSEVDARVAIPELLLDPLKRGLIPILPPLAYTESGRLSRVSSTNVMAALTQKLESMNAAESQDHPLAPNGILLDRIIVLDTIGGIPSKNRGDGAHVFINLEQEFDAIEQELTDYATAARDHAKPEMRRRSYVYEQHRTNLEMIQQCLSQLPSSSSAVIITPQEAASSSRKHRDHDDATSLGSAGTRRRKNSLIHNLLTNKPMVSSSLPAARLPHETHPEGGMPQPEVVQASTLIKRGMPLTIIPTPDPVRGWIAPGSDSSSATPDTTTSLDLETDPRVDLPRLVHLIEDSFRRKLDVQAYLDRIRGRTAGLIVAGNYEGCAILTWETPPSAAAAAHAVRGGGRPATATDPARLVPYLDKFAVLQSSQGSSNVADILFQSMVRSCFPNGVCWRSRGNNPVNKWYFERCAGSWKLPKEPPAQLAEWTAFWTGEDVVQDLQRWRDYVEVCGSIQPSWS</sequence>
<gene>
    <name evidence="19" type="ORF">K489DRAFT_292102</name>
</gene>
<accession>A0A6J3M8T9</accession>
<dbReference type="AlphaFoldDB" id="A0A6J3M8T9"/>
<dbReference type="RefSeq" id="XP_033461451.1">
    <property type="nucleotide sequence ID" value="XM_033600210.1"/>
</dbReference>
<dbReference type="OrthoDB" id="5585968at2759"/>
<comment type="subcellular location">
    <subcellularLocation>
        <location evidence="2 15">Mitochondrion</location>
    </subcellularLocation>
</comment>
<dbReference type="PANTHER" id="PTHR23342">
    <property type="entry name" value="N-ACETYLGLUTAMATE SYNTHASE"/>
    <property type="match status" value="1"/>
</dbReference>
<evidence type="ECO:0000256" key="5">
    <source>
        <dbReference type="ARBA" id="ARBA00012697"/>
    </source>
</evidence>
<dbReference type="GO" id="GO:0004042">
    <property type="term" value="F:L-glutamate N-acetyltransferase activity"/>
    <property type="evidence" value="ECO:0007669"/>
    <property type="project" value="InterPro"/>
</dbReference>
<name>A0A6J3M8T9_9PEZI</name>